<evidence type="ECO:0000256" key="2">
    <source>
        <dbReference type="SAM" id="SignalP"/>
    </source>
</evidence>
<dbReference type="AlphaFoldDB" id="A0A3P3F9E7"/>
<organism evidence="3 4">
    <name type="scientific">Mesorhizobium tamadayense</name>
    <dbReference type="NCBI Taxonomy" id="425306"/>
    <lineage>
        <taxon>Bacteria</taxon>
        <taxon>Pseudomonadati</taxon>
        <taxon>Pseudomonadota</taxon>
        <taxon>Alphaproteobacteria</taxon>
        <taxon>Hyphomicrobiales</taxon>
        <taxon>Phyllobacteriaceae</taxon>
        <taxon>Mesorhizobium</taxon>
    </lineage>
</organism>
<feature type="chain" id="PRO_5018206873" evidence="2">
    <location>
        <begin position="22"/>
        <end position="295"/>
    </location>
</feature>
<feature type="compositionally biased region" description="Polar residues" evidence="1">
    <location>
        <begin position="153"/>
        <end position="207"/>
    </location>
</feature>
<feature type="compositionally biased region" description="Polar residues" evidence="1">
    <location>
        <begin position="55"/>
        <end position="64"/>
    </location>
</feature>
<feature type="signal peptide" evidence="2">
    <location>
        <begin position="1"/>
        <end position="21"/>
    </location>
</feature>
<name>A0A3P3F9E7_9HYPH</name>
<sequence length="295" mass="31507">MKHLLITSMIALGVGCGAAMAQTESAQPSGGDNCVAGQADCQKGGKAGERAQGKMKSQTEQNAQGKAGASTEEQAQGKAKMKTTEQAQGQAGTSTEEQAQGKAKMKTTEQAQGQAGTEEQVQGKAKCPTGMTNCPKGSKMNEQAQGKTKMKTTEQNAQSKTGTSTEQNAQGTTKMQTQQNAQGKTGKTTEQNAQGNTNVQTDQDKTASINNVTVEQKTQITQIIHETNVQPVRDVSFNISIGVEVPRHKIRLHRLPHRIVEIVPAYEGYLYFVLADGRIVIVDPDSYEIVVILEA</sequence>
<dbReference type="Proteomes" id="UP000273786">
    <property type="component" value="Unassembled WGS sequence"/>
</dbReference>
<dbReference type="RefSeq" id="WP_125004078.1">
    <property type="nucleotide sequence ID" value="NZ_RQXT01000040.1"/>
</dbReference>
<gene>
    <name evidence="3" type="ORF">EH240_26300</name>
</gene>
<dbReference type="EMBL" id="RQXT01000040">
    <property type="protein sequence ID" value="RRH94802.1"/>
    <property type="molecule type" value="Genomic_DNA"/>
</dbReference>
<evidence type="ECO:0000313" key="4">
    <source>
        <dbReference type="Proteomes" id="UP000273786"/>
    </source>
</evidence>
<reference evidence="3 4" key="1">
    <citation type="submission" date="2018-11" db="EMBL/GenBank/DDBJ databases">
        <title>the genome of Mesorhizobium tamadayense DSM 28320.</title>
        <authorList>
            <person name="Gao J."/>
        </authorList>
    </citation>
    <scope>NUCLEOTIDE SEQUENCE [LARGE SCALE GENOMIC DNA]</scope>
    <source>
        <strain evidence="3 4">DSM 28320</strain>
    </source>
</reference>
<keyword evidence="2" id="KW-0732">Signal</keyword>
<feature type="compositionally biased region" description="Polar residues" evidence="1">
    <location>
        <begin position="84"/>
        <end position="98"/>
    </location>
</feature>
<dbReference type="PROSITE" id="PS51257">
    <property type="entry name" value="PROKAR_LIPOPROTEIN"/>
    <property type="match status" value="1"/>
</dbReference>
<evidence type="ECO:0000313" key="3">
    <source>
        <dbReference type="EMBL" id="RRH94802.1"/>
    </source>
</evidence>
<dbReference type="Pfam" id="PF06823">
    <property type="entry name" value="DUF1236"/>
    <property type="match status" value="1"/>
</dbReference>
<protein>
    <submittedName>
        <fullName evidence="3">DUF1236 domain-containing protein</fullName>
    </submittedName>
</protein>
<keyword evidence="4" id="KW-1185">Reference proteome</keyword>
<evidence type="ECO:0000256" key="1">
    <source>
        <dbReference type="SAM" id="MobiDB-lite"/>
    </source>
</evidence>
<comment type="caution">
    <text evidence="3">The sequence shown here is derived from an EMBL/GenBank/DDBJ whole genome shotgun (WGS) entry which is preliminary data.</text>
</comment>
<dbReference type="InterPro" id="IPR009642">
    <property type="entry name" value="DUF1236"/>
</dbReference>
<feature type="compositionally biased region" description="Low complexity" evidence="1">
    <location>
        <begin position="108"/>
        <end position="123"/>
    </location>
</feature>
<accession>A0A3P3F9E7</accession>
<feature type="region of interest" description="Disordered" evidence="1">
    <location>
        <begin position="38"/>
        <end position="207"/>
    </location>
</feature>
<proteinExistence type="predicted"/>
<dbReference type="OrthoDB" id="102964at2"/>